<evidence type="ECO:0000313" key="2">
    <source>
        <dbReference type="Proteomes" id="UP000053097"/>
    </source>
</evidence>
<name>A0A026W9E8_OOCBI</name>
<dbReference type="Proteomes" id="UP000053097">
    <property type="component" value="Unassembled WGS sequence"/>
</dbReference>
<sequence length="103" mass="11674">YLHTSAEEASTHARTNTDEHARPIYSTALFFTASRHGSPFLATIVPFVRHSRASWSTTLSCAFAEKEAERISRERARSVSCRRSQVLRLRAKRLSGATPRSRR</sequence>
<protein>
    <submittedName>
        <fullName evidence="1">Uncharacterized protein</fullName>
    </submittedName>
</protein>
<organism evidence="1 2">
    <name type="scientific">Ooceraea biroi</name>
    <name type="common">Clonal raider ant</name>
    <name type="synonym">Cerapachys biroi</name>
    <dbReference type="NCBI Taxonomy" id="2015173"/>
    <lineage>
        <taxon>Eukaryota</taxon>
        <taxon>Metazoa</taxon>
        <taxon>Ecdysozoa</taxon>
        <taxon>Arthropoda</taxon>
        <taxon>Hexapoda</taxon>
        <taxon>Insecta</taxon>
        <taxon>Pterygota</taxon>
        <taxon>Neoptera</taxon>
        <taxon>Endopterygota</taxon>
        <taxon>Hymenoptera</taxon>
        <taxon>Apocrita</taxon>
        <taxon>Aculeata</taxon>
        <taxon>Formicoidea</taxon>
        <taxon>Formicidae</taxon>
        <taxon>Dorylinae</taxon>
        <taxon>Ooceraea</taxon>
    </lineage>
</organism>
<reference evidence="1 2" key="1">
    <citation type="journal article" date="2014" name="Curr. Biol.">
        <title>The genome of the clonal raider ant Cerapachys biroi.</title>
        <authorList>
            <person name="Oxley P.R."/>
            <person name="Ji L."/>
            <person name="Fetter-Pruneda I."/>
            <person name="McKenzie S.K."/>
            <person name="Li C."/>
            <person name="Hu H."/>
            <person name="Zhang G."/>
            <person name="Kronauer D.J."/>
        </authorList>
    </citation>
    <scope>NUCLEOTIDE SEQUENCE [LARGE SCALE GENOMIC DNA]</scope>
</reference>
<feature type="non-terminal residue" evidence="1">
    <location>
        <position position="1"/>
    </location>
</feature>
<gene>
    <name evidence="1" type="ORF">X777_07113</name>
</gene>
<keyword evidence="2" id="KW-1185">Reference proteome</keyword>
<accession>A0A026W9E8</accession>
<dbReference type="EMBL" id="KK107321">
    <property type="protein sequence ID" value="EZA52732.1"/>
    <property type="molecule type" value="Genomic_DNA"/>
</dbReference>
<evidence type="ECO:0000313" key="1">
    <source>
        <dbReference type="EMBL" id="EZA52732.1"/>
    </source>
</evidence>
<proteinExistence type="predicted"/>
<dbReference type="AlphaFoldDB" id="A0A026W9E8"/>